<gene>
    <name evidence="1" type="ORF">CDAR_186681</name>
</gene>
<dbReference type="EMBL" id="BPLQ01005326">
    <property type="protein sequence ID" value="GIY14116.1"/>
    <property type="molecule type" value="Genomic_DNA"/>
</dbReference>
<dbReference type="AlphaFoldDB" id="A0AAV4QZ61"/>
<evidence type="ECO:0000313" key="2">
    <source>
        <dbReference type="Proteomes" id="UP001054837"/>
    </source>
</evidence>
<keyword evidence="2" id="KW-1185">Reference proteome</keyword>
<organism evidence="1 2">
    <name type="scientific">Caerostris darwini</name>
    <dbReference type="NCBI Taxonomy" id="1538125"/>
    <lineage>
        <taxon>Eukaryota</taxon>
        <taxon>Metazoa</taxon>
        <taxon>Ecdysozoa</taxon>
        <taxon>Arthropoda</taxon>
        <taxon>Chelicerata</taxon>
        <taxon>Arachnida</taxon>
        <taxon>Araneae</taxon>
        <taxon>Araneomorphae</taxon>
        <taxon>Entelegynae</taxon>
        <taxon>Araneoidea</taxon>
        <taxon>Araneidae</taxon>
        <taxon>Caerostris</taxon>
    </lineage>
</organism>
<name>A0AAV4QZ61_9ARAC</name>
<protein>
    <submittedName>
        <fullName evidence="1">Uncharacterized protein</fullName>
    </submittedName>
</protein>
<evidence type="ECO:0000313" key="1">
    <source>
        <dbReference type="EMBL" id="GIY14116.1"/>
    </source>
</evidence>
<dbReference type="Proteomes" id="UP001054837">
    <property type="component" value="Unassembled WGS sequence"/>
</dbReference>
<accession>A0AAV4QZ61</accession>
<reference evidence="1 2" key="1">
    <citation type="submission" date="2021-06" db="EMBL/GenBank/DDBJ databases">
        <title>Caerostris darwini draft genome.</title>
        <authorList>
            <person name="Kono N."/>
            <person name="Arakawa K."/>
        </authorList>
    </citation>
    <scope>NUCLEOTIDE SEQUENCE [LARGE SCALE GENOMIC DNA]</scope>
</reference>
<comment type="caution">
    <text evidence="1">The sequence shown here is derived from an EMBL/GenBank/DDBJ whole genome shotgun (WGS) entry which is preliminary data.</text>
</comment>
<sequence>MFIFVELKKSCWVSKTRTLEGEARTESSVSPVVLDFGSYLSSLNEEKLLGCKTRTLEGEAGTESNVSPVVLGFGCEVR</sequence>
<proteinExistence type="predicted"/>